<feature type="compositionally biased region" description="Acidic residues" evidence="1">
    <location>
        <begin position="60"/>
        <end position="193"/>
    </location>
</feature>
<accession>A0A846TLE1</accession>
<organism evidence="4 5">
    <name type="scientific">Mesobacillus selenatarsenatis</name>
    <dbReference type="NCBI Taxonomy" id="388741"/>
    <lineage>
        <taxon>Bacteria</taxon>
        <taxon>Bacillati</taxon>
        <taxon>Bacillota</taxon>
        <taxon>Bacilli</taxon>
        <taxon>Bacillales</taxon>
        <taxon>Bacillaceae</taxon>
        <taxon>Mesobacillus</taxon>
    </lineage>
</organism>
<dbReference type="NCBIfam" id="TIGR01167">
    <property type="entry name" value="LPXTG_anchor"/>
    <property type="match status" value="1"/>
</dbReference>
<keyword evidence="2" id="KW-1133">Transmembrane helix</keyword>
<feature type="compositionally biased region" description="Acidic residues" evidence="1">
    <location>
        <begin position="334"/>
        <end position="348"/>
    </location>
</feature>
<proteinExistence type="predicted"/>
<reference evidence="4 5" key="1">
    <citation type="submission" date="2020-03" db="EMBL/GenBank/DDBJ databases">
        <authorList>
            <person name="Sun Q."/>
        </authorList>
    </citation>
    <scope>NUCLEOTIDE SEQUENCE [LARGE SCALE GENOMIC DNA]</scope>
    <source>
        <strain evidence="4 5">KACC 21451</strain>
    </source>
</reference>
<evidence type="ECO:0000256" key="1">
    <source>
        <dbReference type="SAM" id="MobiDB-lite"/>
    </source>
</evidence>
<keyword evidence="2" id="KW-0812">Transmembrane</keyword>
<keyword evidence="2" id="KW-0472">Membrane</keyword>
<sequence length="639" mass="70712">MKKTFMKKLSAVSIAFLMLFSLTIPALANENGDAASDNEGNTKVEIEAKESTQQQNEQSNEVENDESTQEESDESTQEETDESAQDENGESTQEETDESAQDENGESTQEESDESAQDENDESTQEENNDPSQEEDAESTQDENDESTQEESDESTQEENDESTQEENNDPSQEEDAESTQDENDESTQEENGDSNKEEKDSEKGTKLNANKSTEIHLHLKNCTEDVVKVEVMLKGSWKEMSNPGNSPLYKLKDGGEFVKSDITAFRLTFESGTKQEYSMDEVREGKEAEGTINYWLEGCSIEDDNSEEPGDGTENPGDGEEDPGDGTENPGDGTEEPGDGNSDDQGEENGNKSTEIHLHLKNCVAPVESVFVKLNGEWKEMSNPGNSPLYKLKDDGEFAKDDITEFKLVFQSGAERFYDVEDIRVGVEAEGSINYWIEDCALPEDDNTEEPGDGTGDDDEDSDQDGESPDVIEIVKEMYITFNLDIETVVNLKLLMNGGEKLELIKINNLWKLNLANGPDVTDIQGIEIEFEDGTTKFIALSMLSFELEDQVIHLEIDEAVLGIDNEADVEDETDVDEDDGTGKTGNNNNNSGGDVTQDWNGSVLPKTGESSKMMFYILGFLLMAAGTGLRMRKPIRN</sequence>
<feature type="compositionally biased region" description="Acidic residues" evidence="1">
    <location>
        <begin position="442"/>
        <end position="468"/>
    </location>
</feature>
<comment type="caution">
    <text evidence="4">The sequence shown here is derived from an EMBL/GenBank/DDBJ whole genome shotgun (WGS) entry which is preliminary data.</text>
</comment>
<feature type="region of interest" description="Disordered" evidence="1">
    <location>
        <begin position="569"/>
        <end position="605"/>
    </location>
</feature>
<feature type="chain" id="PRO_5032487333" evidence="3">
    <location>
        <begin position="29"/>
        <end position="639"/>
    </location>
</feature>
<feature type="compositionally biased region" description="Basic and acidic residues" evidence="1">
    <location>
        <begin position="40"/>
        <end position="50"/>
    </location>
</feature>
<feature type="transmembrane region" description="Helical" evidence="2">
    <location>
        <begin position="615"/>
        <end position="633"/>
    </location>
</feature>
<feature type="signal peptide" evidence="3">
    <location>
        <begin position="1"/>
        <end position="28"/>
    </location>
</feature>
<feature type="region of interest" description="Disordered" evidence="1">
    <location>
        <begin position="302"/>
        <end position="352"/>
    </location>
</feature>
<feature type="region of interest" description="Disordered" evidence="1">
    <location>
        <begin position="30"/>
        <end position="215"/>
    </location>
</feature>
<feature type="compositionally biased region" description="Acidic residues" evidence="1">
    <location>
        <begin position="569"/>
        <end position="581"/>
    </location>
</feature>
<feature type="compositionally biased region" description="Basic and acidic residues" evidence="1">
    <location>
        <begin position="194"/>
        <end position="206"/>
    </location>
</feature>
<feature type="region of interest" description="Disordered" evidence="1">
    <location>
        <begin position="441"/>
        <end position="468"/>
    </location>
</feature>
<keyword evidence="3" id="KW-0732">Signal</keyword>
<dbReference type="Proteomes" id="UP000587942">
    <property type="component" value="Unassembled WGS sequence"/>
</dbReference>
<evidence type="ECO:0000313" key="5">
    <source>
        <dbReference type="Proteomes" id="UP000587942"/>
    </source>
</evidence>
<evidence type="ECO:0000313" key="4">
    <source>
        <dbReference type="EMBL" id="NKE07599.1"/>
    </source>
</evidence>
<evidence type="ECO:0000256" key="3">
    <source>
        <dbReference type="SAM" id="SignalP"/>
    </source>
</evidence>
<name>A0A846TLE1_9BACI</name>
<feature type="compositionally biased region" description="Low complexity" evidence="1">
    <location>
        <begin position="586"/>
        <end position="598"/>
    </location>
</feature>
<evidence type="ECO:0000256" key="2">
    <source>
        <dbReference type="SAM" id="Phobius"/>
    </source>
</evidence>
<protein>
    <submittedName>
        <fullName evidence="4">LPXTG cell wall anchor domain-containing protein</fullName>
    </submittedName>
</protein>
<dbReference type="EMBL" id="JAAVUM010000017">
    <property type="protein sequence ID" value="NKE07599.1"/>
    <property type="molecule type" value="Genomic_DNA"/>
</dbReference>
<dbReference type="AlphaFoldDB" id="A0A846TLE1"/>
<gene>
    <name evidence="4" type="ORF">GWK17_19295</name>
</gene>
<dbReference type="RefSeq" id="WP_167833984.1">
    <property type="nucleotide sequence ID" value="NZ_JAAVUM010000017.1"/>
</dbReference>
<feature type="compositionally biased region" description="Acidic residues" evidence="1">
    <location>
        <begin position="302"/>
        <end position="326"/>
    </location>
</feature>